<reference evidence="1" key="1">
    <citation type="submission" date="2022-12" db="EMBL/GenBank/DDBJ databases">
        <title>Reference genome sequencing for broad-spectrum identification of bacterial and archaeal isolates by mass spectrometry.</title>
        <authorList>
            <person name="Sekiguchi Y."/>
            <person name="Tourlousse D.M."/>
        </authorList>
    </citation>
    <scope>NUCLEOTIDE SEQUENCE</scope>
    <source>
        <strain evidence="1">ASRB1</strain>
    </source>
</reference>
<protein>
    <submittedName>
        <fullName evidence="1">Uncharacterized protein</fullName>
    </submittedName>
</protein>
<organism evidence="1 2">
    <name type="scientific">Desulforhabdus amnigena</name>
    <dbReference type="NCBI Taxonomy" id="40218"/>
    <lineage>
        <taxon>Bacteria</taxon>
        <taxon>Pseudomonadati</taxon>
        <taxon>Thermodesulfobacteriota</taxon>
        <taxon>Syntrophobacteria</taxon>
        <taxon>Syntrophobacterales</taxon>
        <taxon>Syntrophobacteraceae</taxon>
        <taxon>Desulforhabdus</taxon>
    </lineage>
</organism>
<comment type="caution">
    <text evidence="1">The sequence shown here is derived from an EMBL/GenBank/DDBJ whole genome shotgun (WGS) entry which is preliminary data.</text>
</comment>
<proteinExistence type="predicted"/>
<name>A0A9W6D4H5_9BACT</name>
<gene>
    <name evidence="1" type="ORF">DAMNIGENAA_04290</name>
</gene>
<dbReference type="EMBL" id="BSDR01000001">
    <property type="protein sequence ID" value="GLI32996.1"/>
    <property type="molecule type" value="Genomic_DNA"/>
</dbReference>
<keyword evidence="2" id="KW-1185">Reference proteome</keyword>
<dbReference type="Proteomes" id="UP001144372">
    <property type="component" value="Unassembled WGS sequence"/>
</dbReference>
<dbReference type="AlphaFoldDB" id="A0A9W6D4H5"/>
<accession>A0A9W6D4H5</accession>
<sequence>MCFQRILGSVDISPQPDESCDKAKKAQEASVELVESGEDASEVFDFAHKALDQMSLTVTYKKKL</sequence>
<evidence type="ECO:0000313" key="2">
    <source>
        <dbReference type="Proteomes" id="UP001144372"/>
    </source>
</evidence>
<evidence type="ECO:0000313" key="1">
    <source>
        <dbReference type="EMBL" id="GLI32996.1"/>
    </source>
</evidence>